<dbReference type="FunFam" id="2.60.120.200:FF:000038">
    <property type="entry name" value="thrombospondin-3 isoform X1"/>
    <property type="match status" value="1"/>
</dbReference>
<dbReference type="Gene3D" id="2.60.120.200">
    <property type="match status" value="1"/>
</dbReference>
<dbReference type="PANTHER" id="PTHR10199">
    <property type="entry name" value="THROMBOSPONDIN"/>
    <property type="match status" value="1"/>
</dbReference>
<dbReference type="InterPro" id="IPR048287">
    <property type="entry name" value="TSPN-like_N"/>
</dbReference>
<keyword evidence="1" id="KW-0677">Repeat</keyword>
<dbReference type="AlphaFoldDB" id="A0ABD0NUW8"/>
<dbReference type="EMBL" id="JAMKFB020000019">
    <property type="protein sequence ID" value="KAL0165620.1"/>
    <property type="molecule type" value="Genomic_DNA"/>
</dbReference>
<evidence type="ECO:0000313" key="3">
    <source>
        <dbReference type="EMBL" id="KAL0165620.1"/>
    </source>
</evidence>
<sequence length="153" mass="16811">INILELNDARQTAAAIENLSGALQTIGDLYITSTFMLPPKLGGVLFGLYDKEDNKKYLEIAAVGKINKLLVRYLRSDGKAHAVNLQNPVLAEGRTQSLILRMSGLRRSHINLELYVNCRLVDSAQGLPSFVGLPSKAESVDVRTGQKSYARIQ</sequence>
<evidence type="ECO:0000313" key="4">
    <source>
        <dbReference type="Proteomes" id="UP001529510"/>
    </source>
</evidence>
<gene>
    <name evidence="3" type="ORF">M9458_037464</name>
</gene>
<proteinExistence type="predicted"/>
<comment type="caution">
    <text evidence="3">The sequence shown here is derived from an EMBL/GenBank/DDBJ whole genome shotgun (WGS) entry which is preliminary data.</text>
</comment>
<evidence type="ECO:0000256" key="1">
    <source>
        <dbReference type="ARBA" id="ARBA00022737"/>
    </source>
</evidence>
<dbReference type="Proteomes" id="UP001529510">
    <property type="component" value="Unassembled WGS sequence"/>
</dbReference>
<feature type="non-terminal residue" evidence="3">
    <location>
        <position position="1"/>
    </location>
</feature>
<protein>
    <recommendedName>
        <fullName evidence="2">Thrombospondin-like N-terminal domain-containing protein</fullName>
    </recommendedName>
</protein>
<dbReference type="SMART" id="SM00210">
    <property type="entry name" value="TSPN"/>
    <property type="match status" value="1"/>
</dbReference>
<evidence type="ECO:0000259" key="2">
    <source>
        <dbReference type="SMART" id="SM00210"/>
    </source>
</evidence>
<organism evidence="3 4">
    <name type="scientific">Cirrhinus mrigala</name>
    <name type="common">Mrigala</name>
    <dbReference type="NCBI Taxonomy" id="683832"/>
    <lineage>
        <taxon>Eukaryota</taxon>
        <taxon>Metazoa</taxon>
        <taxon>Chordata</taxon>
        <taxon>Craniata</taxon>
        <taxon>Vertebrata</taxon>
        <taxon>Euteleostomi</taxon>
        <taxon>Actinopterygii</taxon>
        <taxon>Neopterygii</taxon>
        <taxon>Teleostei</taxon>
        <taxon>Ostariophysi</taxon>
        <taxon>Cypriniformes</taxon>
        <taxon>Cyprinidae</taxon>
        <taxon>Labeoninae</taxon>
        <taxon>Labeonini</taxon>
        <taxon>Cirrhinus</taxon>
    </lineage>
</organism>
<reference evidence="3 4" key="1">
    <citation type="submission" date="2024-05" db="EMBL/GenBank/DDBJ databases">
        <title>Genome sequencing and assembly of Indian major carp, Cirrhinus mrigala (Hamilton, 1822).</title>
        <authorList>
            <person name="Mohindra V."/>
            <person name="Chowdhury L.M."/>
            <person name="Lal K."/>
            <person name="Jena J.K."/>
        </authorList>
    </citation>
    <scope>NUCLEOTIDE SEQUENCE [LARGE SCALE GENOMIC DNA]</scope>
    <source>
        <strain evidence="3">CM1030</strain>
        <tissue evidence="3">Blood</tissue>
    </source>
</reference>
<dbReference type="PANTHER" id="PTHR10199:SF89">
    <property type="entry name" value="THROMBOSPONDIN-3"/>
    <property type="match status" value="1"/>
</dbReference>
<accession>A0ABD0NUW8</accession>
<keyword evidence="4" id="KW-1185">Reference proteome</keyword>
<feature type="non-terminal residue" evidence="3">
    <location>
        <position position="153"/>
    </location>
</feature>
<feature type="domain" description="Thrombospondin-like N-terminal" evidence="2">
    <location>
        <begin position="1"/>
        <end position="153"/>
    </location>
</feature>
<name>A0ABD0NUW8_CIRMR</name>